<comment type="caution">
    <text evidence="1">The sequence shown here is derived from an EMBL/GenBank/DDBJ whole genome shotgun (WGS) entry which is preliminary data.</text>
</comment>
<reference evidence="1 2" key="1">
    <citation type="submission" date="2023-07" db="EMBL/GenBank/DDBJ databases">
        <title>Genomic Encyclopedia of Type Strains, Phase IV (KMG-IV): sequencing the most valuable type-strain genomes for metagenomic binning, comparative biology and taxonomic classification.</title>
        <authorList>
            <person name="Goeker M."/>
        </authorList>
    </citation>
    <scope>NUCLEOTIDE SEQUENCE [LARGE SCALE GENOMIC DNA]</scope>
    <source>
        <strain evidence="1 2">DSM 2457</strain>
    </source>
</reference>
<accession>A0ABU0BHF6</accession>
<name>A0ABU0BHF6_9HYPH</name>
<dbReference type="RefSeq" id="WP_307022147.1">
    <property type="nucleotide sequence ID" value="NZ_JAUSUI010000009.1"/>
</dbReference>
<dbReference type="Proteomes" id="UP001224682">
    <property type="component" value="Unassembled WGS sequence"/>
</dbReference>
<protein>
    <submittedName>
        <fullName evidence="1">Uncharacterized protein</fullName>
    </submittedName>
</protein>
<gene>
    <name evidence="1" type="ORF">J2S75_003763</name>
</gene>
<keyword evidence="2" id="KW-1185">Reference proteome</keyword>
<dbReference type="EMBL" id="JAUSUI010000009">
    <property type="protein sequence ID" value="MDQ0304718.1"/>
    <property type="molecule type" value="Genomic_DNA"/>
</dbReference>
<evidence type="ECO:0000313" key="1">
    <source>
        <dbReference type="EMBL" id="MDQ0304718.1"/>
    </source>
</evidence>
<organism evidence="1 2">
    <name type="scientific">Ancylobacter polymorphus</name>
    <dbReference type="NCBI Taxonomy" id="223390"/>
    <lineage>
        <taxon>Bacteria</taxon>
        <taxon>Pseudomonadati</taxon>
        <taxon>Pseudomonadota</taxon>
        <taxon>Alphaproteobacteria</taxon>
        <taxon>Hyphomicrobiales</taxon>
        <taxon>Xanthobacteraceae</taxon>
        <taxon>Ancylobacter</taxon>
    </lineage>
</organism>
<sequence>MSAEAERRHGGARVGRAAFSLVLIALAGAVLVKGVAFARLGAIEWGIERDAAAGTAAPAAPARAEEAAQLRAAVAPFLDEAGLRDKARLLSFRAGRRLDPPAANGVEEIAAALAVDPVEPAAWMDLAELTWPALALRPTSMAAWDLSRLTGPYEYAEMMRRARFLARRWMFASPESKRALAYDIAFLRRFPDPFLHSWQQLLAPLPAAQRRVFLEEVGAAP</sequence>
<evidence type="ECO:0000313" key="2">
    <source>
        <dbReference type="Proteomes" id="UP001224682"/>
    </source>
</evidence>
<proteinExistence type="predicted"/>